<name>A0A1B0C669_9MUSC</name>
<keyword evidence="1" id="KW-1133">Transmembrane helix</keyword>
<dbReference type="VEuPathDB" id="VectorBase:GPPI050223"/>
<dbReference type="EMBL" id="JXJN01026450">
    <property type="status" value="NOT_ANNOTATED_CDS"/>
    <property type="molecule type" value="Genomic_DNA"/>
</dbReference>
<keyword evidence="1" id="KW-0472">Membrane</keyword>
<organism evidence="2 3">
    <name type="scientific">Glossina palpalis gambiensis</name>
    <dbReference type="NCBI Taxonomy" id="67801"/>
    <lineage>
        <taxon>Eukaryota</taxon>
        <taxon>Metazoa</taxon>
        <taxon>Ecdysozoa</taxon>
        <taxon>Arthropoda</taxon>
        <taxon>Hexapoda</taxon>
        <taxon>Insecta</taxon>
        <taxon>Pterygota</taxon>
        <taxon>Neoptera</taxon>
        <taxon>Endopterygota</taxon>
        <taxon>Diptera</taxon>
        <taxon>Brachycera</taxon>
        <taxon>Muscomorpha</taxon>
        <taxon>Hippoboscoidea</taxon>
        <taxon>Glossinidae</taxon>
        <taxon>Glossina</taxon>
    </lineage>
</organism>
<evidence type="ECO:0000313" key="3">
    <source>
        <dbReference type="Proteomes" id="UP000092460"/>
    </source>
</evidence>
<evidence type="ECO:0000256" key="1">
    <source>
        <dbReference type="SAM" id="Phobius"/>
    </source>
</evidence>
<keyword evidence="3" id="KW-1185">Reference proteome</keyword>
<feature type="transmembrane region" description="Helical" evidence="1">
    <location>
        <begin position="80"/>
        <end position="101"/>
    </location>
</feature>
<proteinExistence type="predicted"/>
<sequence length="182" mass="20976">MASFCYLNYLNYDLTEMKSLFQNLGDDSVAFQQLSLYCSGLVFCLCKILRLCIVEEEEEELVLVEFEFVVVFKLVVTRQLFSIVVLMSLAFSLLVLSASLLSSVGVLDFVSDFSDLRPRDHVRKSNALTIGLFGPEEESEELFDFHKLFFKFSLLVLVIGYNNKKLMCLRCLAYSYIARYRN</sequence>
<evidence type="ECO:0000313" key="2">
    <source>
        <dbReference type="EnsemblMetazoa" id="GPPI050223-PA"/>
    </source>
</evidence>
<dbReference type="EnsemblMetazoa" id="GPPI050223-RA">
    <property type="protein sequence ID" value="GPPI050223-PA"/>
    <property type="gene ID" value="GPPI050223"/>
</dbReference>
<accession>A0A1B0C669</accession>
<reference evidence="2" key="2">
    <citation type="submission" date="2020-05" db="UniProtKB">
        <authorList>
            <consortium name="EnsemblMetazoa"/>
        </authorList>
    </citation>
    <scope>IDENTIFICATION</scope>
    <source>
        <strain evidence="2">IAEA</strain>
    </source>
</reference>
<keyword evidence="1" id="KW-0812">Transmembrane</keyword>
<reference evidence="3" key="1">
    <citation type="submission" date="2015-01" db="EMBL/GenBank/DDBJ databases">
        <authorList>
            <person name="Aksoy S."/>
            <person name="Warren W."/>
            <person name="Wilson R.K."/>
        </authorList>
    </citation>
    <scope>NUCLEOTIDE SEQUENCE [LARGE SCALE GENOMIC DNA]</scope>
    <source>
        <strain evidence="3">IAEA</strain>
    </source>
</reference>
<dbReference type="AlphaFoldDB" id="A0A1B0C669"/>
<dbReference type="Proteomes" id="UP000092460">
    <property type="component" value="Unassembled WGS sequence"/>
</dbReference>
<protein>
    <submittedName>
        <fullName evidence="2">Uncharacterized protein</fullName>
    </submittedName>
</protein>